<comment type="caution">
    <text evidence="2">The sequence shown here is derived from an EMBL/GenBank/DDBJ whole genome shotgun (WGS) entry which is preliminary data.</text>
</comment>
<dbReference type="Proteomes" id="UP001642502">
    <property type="component" value="Unassembled WGS sequence"/>
</dbReference>
<accession>A0ABP0E0I0</accession>
<evidence type="ECO:0000313" key="3">
    <source>
        <dbReference type="Proteomes" id="UP001642502"/>
    </source>
</evidence>
<evidence type="ECO:0008006" key="4">
    <source>
        <dbReference type="Google" id="ProtNLM"/>
    </source>
</evidence>
<dbReference type="SUPFAM" id="SSF56112">
    <property type="entry name" value="Protein kinase-like (PK-like)"/>
    <property type="match status" value="1"/>
</dbReference>
<sequence>MEHEFPSQDMCRIYQSQVRPISYETHVRKFGKEAVERAVQMLIDAVNCSPLLRDRLGLRGKAFFHTHPTRDVDNQDDSESNNNVYCSGWFCNYLTSDGTEIAKTVIDYRLPQELTQDMVLEGLVSEIQPARDVIGKRGGDVASTSRARATAVVTQLFSCMIDKGIQYGYVCTGQTYIFLYIPDDPSIVYYHVSVPSLDVRDDDKARLYKTAVAKVFVFVLQSFLVEPPPQSWHDAAAKLSVWPVDSKDTQSQITELICESEESRTFGHEPQRRISNSPIRTGSCSKRSSIESGGRDNIVDEAALSPSNLSALSDNTTAVSDSNGKQRKDGTPALQHDGVERENIQNRPYCTHACLLGLAYGGPMDKSCPNAGCHGPRHISKANSLRLLRAQLAKDRGPDADIIPLHLSGAIGALFKVRLSAYGYTLVAKGMVRSRLERLEHERDVYDVLRPIQGEHVAVCLGLVDLILPYYYHGRVFGNFLFLSWAGRPLYQCVKEVSEKTLVSAVTKAFKSLHRLGVLHTDAEVRNITYDQIPMIVDFERAKIVKSNFLGTSDRGSQSLESMSESLQQQVVDLFARELRSVVHHISSCY</sequence>
<name>A0ABP0E0I0_9PEZI</name>
<feature type="region of interest" description="Disordered" evidence="1">
    <location>
        <begin position="311"/>
        <end position="337"/>
    </location>
</feature>
<feature type="compositionally biased region" description="Polar residues" evidence="1">
    <location>
        <begin position="314"/>
        <end position="323"/>
    </location>
</feature>
<reference evidence="2 3" key="1">
    <citation type="submission" date="2024-01" db="EMBL/GenBank/DDBJ databases">
        <authorList>
            <person name="Allen C."/>
            <person name="Tagirdzhanova G."/>
        </authorList>
    </citation>
    <scope>NUCLEOTIDE SEQUENCE [LARGE SCALE GENOMIC DNA]</scope>
    <source>
        <strain evidence="2 3">CBS 119000</strain>
    </source>
</reference>
<proteinExistence type="predicted"/>
<feature type="compositionally biased region" description="Basic and acidic residues" evidence="1">
    <location>
        <begin position="261"/>
        <end position="272"/>
    </location>
</feature>
<feature type="region of interest" description="Disordered" evidence="1">
    <location>
        <begin position="260"/>
        <end position="296"/>
    </location>
</feature>
<dbReference type="PANTHER" id="PTHR37171:SF1">
    <property type="entry name" value="SERINE_THREONINE-PROTEIN KINASE YRZF-RELATED"/>
    <property type="match status" value="1"/>
</dbReference>
<gene>
    <name evidence="2" type="ORF">SEPCBS119000_005981</name>
</gene>
<dbReference type="InterPro" id="IPR011009">
    <property type="entry name" value="Kinase-like_dom_sf"/>
</dbReference>
<evidence type="ECO:0000313" key="2">
    <source>
        <dbReference type="EMBL" id="CAK7274071.1"/>
    </source>
</evidence>
<protein>
    <recommendedName>
        <fullName evidence="4">Protein kinase domain-containing protein</fullName>
    </recommendedName>
</protein>
<evidence type="ECO:0000256" key="1">
    <source>
        <dbReference type="SAM" id="MobiDB-lite"/>
    </source>
</evidence>
<dbReference type="PANTHER" id="PTHR37171">
    <property type="entry name" value="SERINE/THREONINE-PROTEIN KINASE YRZF-RELATED"/>
    <property type="match status" value="1"/>
</dbReference>
<dbReference type="EMBL" id="CAWUON010000130">
    <property type="protein sequence ID" value="CAK7274071.1"/>
    <property type="molecule type" value="Genomic_DNA"/>
</dbReference>
<feature type="compositionally biased region" description="Polar residues" evidence="1">
    <location>
        <begin position="273"/>
        <end position="291"/>
    </location>
</feature>
<organism evidence="2 3">
    <name type="scientific">Sporothrix epigloea</name>
    <dbReference type="NCBI Taxonomy" id="1892477"/>
    <lineage>
        <taxon>Eukaryota</taxon>
        <taxon>Fungi</taxon>
        <taxon>Dikarya</taxon>
        <taxon>Ascomycota</taxon>
        <taxon>Pezizomycotina</taxon>
        <taxon>Sordariomycetes</taxon>
        <taxon>Sordariomycetidae</taxon>
        <taxon>Ophiostomatales</taxon>
        <taxon>Ophiostomataceae</taxon>
        <taxon>Sporothrix</taxon>
    </lineage>
</organism>
<dbReference type="Gene3D" id="1.10.510.10">
    <property type="entry name" value="Transferase(Phosphotransferase) domain 1"/>
    <property type="match status" value="1"/>
</dbReference>
<keyword evidence="3" id="KW-1185">Reference proteome</keyword>
<dbReference type="InterPro" id="IPR052396">
    <property type="entry name" value="Meiotic_Drive_Suppr_Kinase"/>
</dbReference>